<dbReference type="AlphaFoldDB" id="A0A6J4KD30"/>
<accession>A0A6J4KD30</accession>
<sequence>MGRRTTARATEDLRRAIDGLPLRTREAMLEGLRTNEIIVGAYADRLGGVCPMLAAHRCGGRTSFISFARAWDRFAGARRARRASARELAVLEDHLTASILAEAEAGARG</sequence>
<evidence type="ECO:0000313" key="1">
    <source>
        <dbReference type="EMBL" id="CAA9302405.1"/>
    </source>
</evidence>
<organism evidence="1">
    <name type="scientific">uncultured Gemmatimonadaceae bacterium</name>
    <dbReference type="NCBI Taxonomy" id="246130"/>
    <lineage>
        <taxon>Bacteria</taxon>
        <taxon>Pseudomonadati</taxon>
        <taxon>Gemmatimonadota</taxon>
        <taxon>Gemmatimonadia</taxon>
        <taxon>Gemmatimonadales</taxon>
        <taxon>Gemmatimonadaceae</taxon>
        <taxon>environmental samples</taxon>
    </lineage>
</organism>
<reference evidence="1" key="1">
    <citation type="submission" date="2020-02" db="EMBL/GenBank/DDBJ databases">
        <authorList>
            <person name="Meier V. D."/>
        </authorList>
    </citation>
    <scope>NUCLEOTIDE SEQUENCE</scope>
    <source>
        <strain evidence="1">AVDCRST_MAG40</strain>
    </source>
</reference>
<gene>
    <name evidence="1" type="ORF">AVDCRST_MAG40-445</name>
</gene>
<feature type="non-terminal residue" evidence="1">
    <location>
        <position position="109"/>
    </location>
</feature>
<protein>
    <submittedName>
        <fullName evidence="1">Uncharacterized protein</fullName>
    </submittedName>
</protein>
<proteinExistence type="predicted"/>
<name>A0A6J4KD30_9BACT</name>
<dbReference type="EMBL" id="CADCTX010000128">
    <property type="protein sequence ID" value="CAA9302405.1"/>
    <property type="molecule type" value="Genomic_DNA"/>
</dbReference>